<dbReference type="EMBL" id="CP059735">
    <property type="protein sequence ID" value="WDD97557.1"/>
    <property type="molecule type" value="Genomic_DNA"/>
</dbReference>
<gene>
    <name evidence="1" type="ORF">SG35_019865</name>
</gene>
<evidence type="ECO:0000313" key="2">
    <source>
        <dbReference type="Proteomes" id="UP000032568"/>
    </source>
</evidence>
<accession>A0AAE9YMD8</accession>
<dbReference type="RefSeq" id="WP_044835132.1">
    <property type="nucleotide sequence ID" value="NZ_CP059735.1"/>
</dbReference>
<reference evidence="1 2" key="2">
    <citation type="journal article" date="2022" name="Mar. Drugs">
        <title>Bioassay-Guided Fractionation Leads to the Detection of Cholic Acid Generated by the Rare Thalassomonas sp.</title>
        <authorList>
            <person name="Pheiffer F."/>
            <person name="Schneider Y.K."/>
            <person name="Hansen E.H."/>
            <person name="Andersen J.H."/>
            <person name="Isaksson J."/>
            <person name="Busche T."/>
            <person name="R C."/>
            <person name="Kalinowski J."/>
            <person name="Zyl L.V."/>
            <person name="Trindade M."/>
        </authorList>
    </citation>
    <scope>NUCLEOTIDE SEQUENCE [LARGE SCALE GENOMIC DNA]</scope>
    <source>
        <strain evidence="1 2">A5K-106</strain>
    </source>
</reference>
<organism evidence="1 2">
    <name type="scientific">Thalassomonas actiniarum</name>
    <dbReference type="NCBI Taxonomy" id="485447"/>
    <lineage>
        <taxon>Bacteria</taxon>
        <taxon>Pseudomonadati</taxon>
        <taxon>Pseudomonadota</taxon>
        <taxon>Gammaproteobacteria</taxon>
        <taxon>Alteromonadales</taxon>
        <taxon>Colwelliaceae</taxon>
        <taxon>Thalassomonas</taxon>
    </lineage>
</organism>
<keyword evidence="2" id="KW-1185">Reference proteome</keyword>
<name>A0AAE9YMD8_9GAMM</name>
<sequence>MLKHAIGIRAYAPENEVVWHINKTDRHGIKNLTFGEGNHRNSISLIAAKRLSADDNLQVNASCLQPFTLKVISYNNQYRYKIHCDQASSKTVLDITISKQNKPA</sequence>
<proteinExistence type="predicted"/>
<protein>
    <submittedName>
        <fullName evidence="1">Uncharacterized protein</fullName>
    </submittedName>
</protein>
<reference evidence="1 2" key="1">
    <citation type="journal article" date="2015" name="Genome Announc.">
        <title>Draft Genome Sequences of Marine Isolates of Thalassomonas viridans and Thalassomonas actiniarum.</title>
        <authorList>
            <person name="Olonade I."/>
            <person name="van Zyl L.J."/>
            <person name="Trindade M."/>
        </authorList>
    </citation>
    <scope>NUCLEOTIDE SEQUENCE [LARGE SCALE GENOMIC DNA]</scope>
    <source>
        <strain evidence="1 2">A5K-106</strain>
    </source>
</reference>
<dbReference type="KEGG" id="tact:SG35_019865"/>
<dbReference type="AlphaFoldDB" id="A0AAE9YMD8"/>
<evidence type="ECO:0000313" key="1">
    <source>
        <dbReference type="EMBL" id="WDD97557.1"/>
    </source>
</evidence>
<dbReference type="Proteomes" id="UP000032568">
    <property type="component" value="Chromosome"/>
</dbReference>